<dbReference type="InterPro" id="IPR002293">
    <property type="entry name" value="AA/rel_permease1"/>
</dbReference>
<feature type="transmembrane region" description="Helical" evidence="6">
    <location>
        <begin position="451"/>
        <end position="471"/>
    </location>
</feature>
<keyword evidence="4 6" id="KW-1133">Transmembrane helix</keyword>
<keyword evidence="8" id="KW-1185">Reference proteome</keyword>
<evidence type="ECO:0000256" key="3">
    <source>
        <dbReference type="ARBA" id="ARBA00022692"/>
    </source>
</evidence>
<organism evidence="7 8">
    <name type="scientific">Mucilaginibacter gynuensis</name>
    <dbReference type="NCBI Taxonomy" id="1302236"/>
    <lineage>
        <taxon>Bacteria</taxon>
        <taxon>Pseudomonadati</taxon>
        <taxon>Bacteroidota</taxon>
        <taxon>Sphingobacteriia</taxon>
        <taxon>Sphingobacteriales</taxon>
        <taxon>Sphingobacteriaceae</taxon>
        <taxon>Mucilaginibacter</taxon>
    </lineage>
</organism>
<name>A0ABP8H7U1_9SPHI</name>
<dbReference type="Gene3D" id="1.20.1740.10">
    <property type="entry name" value="Amino acid/polyamine transporter I"/>
    <property type="match status" value="1"/>
</dbReference>
<feature type="transmembrane region" description="Helical" evidence="6">
    <location>
        <begin position="253"/>
        <end position="271"/>
    </location>
</feature>
<feature type="transmembrane region" description="Helical" evidence="6">
    <location>
        <begin position="170"/>
        <end position="188"/>
    </location>
</feature>
<dbReference type="EMBL" id="BAABFT010000015">
    <property type="protein sequence ID" value="GAA4335547.1"/>
    <property type="molecule type" value="Genomic_DNA"/>
</dbReference>
<keyword evidence="5 6" id="KW-0472">Membrane</keyword>
<evidence type="ECO:0000256" key="2">
    <source>
        <dbReference type="ARBA" id="ARBA00022448"/>
    </source>
</evidence>
<comment type="caution">
    <text evidence="7">The sequence shown here is derived from an EMBL/GenBank/DDBJ whole genome shotgun (WGS) entry which is preliminary data.</text>
</comment>
<dbReference type="RefSeq" id="WP_345213305.1">
    <property type="nucleotide sequence ID" value="NZ_BAABFT010000015.1"/>
</dbReference>
<comment type="subcellular location">
    <subcellularLocation>
        <location evidence="1">Membrane</location>
        <topology evidence="1">Multi-pass membrane protein</topology>
    </subcellularLocation>
</comment>
<dbReference type="Pfam" id="PF13520">
    <property type="entry name" value="AA_permease_2"/>
    <property type="match status" value="1"/>
</dbReference>
<dbReference type="PANTHER" id="PTHR43243:SF4">
    <property type="entry name" value="CATIONIC AMINO ACID TRANSPORTER 4"/>
    <property type="match status" value="1"/>
</dbReference>
<evidence type="ECO:0000256" key="1">
    <source>
        <dbReference type="ARBA" id="ARBA00004141"/>
    </source>
</evidence>
<feature type="transmembrane region" description="Helical" evidence="6">
    <location>
        <begin position="477"/>
        <end position="496"/>
    </location>
</feature>
<keyword evidence="3 6" id="KW-0812">Transmembrane</keyword>
<feature type="transmembrane region" description="Helical" evidence="6">
    <location>
        <begin position="27"/>
        <end position="47"/>
    </location>
</feature>
<protein>
    <submittedName>
        <fullName evidence="7">Amino acid permease</fullName>
    </submittedName>
</protein>
<evidence type="ECO:0000256" key="5">
    <source>
        <dbReference type="ARBA" id="ARBA00023136"/>
    </source>
</evidence>
<feature type="transmembrane region" description="Helical" evidence="6">
    <location>
        <begin position="398"/>
        <end position="416"/>
    </location>
</feature>
<feature type="transmembrane region" description="Helical" evidence="6">
    <location>
        <begin position="200"/>
        <end position="220"/>
    </location>
</feature>
<dbReference type="PANTHER" id="PTHR43243">
    <property type="entry name" value="INNER MEMBRANE TRANSPORTER YGJI-RELATED"/>
    <property type="match status" value="1"/>
</dbReference>
<accession>A0ABP8H7U1</accession>
<sequence>MKLFIKKPIAQLMAATAETADSLKRTLGPVSLVALGIGAIIGAGIFVRTASAAGEHAGPAVTISFLIAAAGCALAGLCYAEFASMIPIAGSAYTYSYATMGEFIAWIIGWDLVLEYALGAATVSIGWSQYFNEALYTFTNVHIPYAWSHGPWEVSNTTTGMYAAELGSHGIINLPAILILFLLSLLLIRGTAESAGVNNVIVIVKVAIVLLIIGLGWQFINPANHTPYLIPADAGQVKVSTGVIDYGATFNHGWLGVLRGASVVFFAFIGFDAVSTAAQEAKNPQKDMPKGILISLVICTALYILFAHVLTGLVSYKEFLIQGKEASVTYAIKAAMGPSYTWLASLVTISILAGFSSVILVMLMGQTRVFYTMSTDGLIPKIFSKLHPKFRTPYKSQWLFFVFVSLFAGFIPDRIVGDMVSIGTLFAFVLVCLGIFILRKTDPNLVRPFKTPIYQVVCPLGAAICLCMIASEGLENWLRLIGWLLIGFIIYFGYSVKRSHVRHGKVEGATDPINPKFVE</sequence>
<feature type="transmembrane region" description="Helical" evidence="6">
    <location>
        <begin position="59"/>
        <end position="82"/>
    </location>
</feature>
<reference evidence="8" key="1">
    <citation type="journal article" date="2019" name="Int. J. Syst. Evol. Microbiol.">
        <title>The Global Catalogue of Microorganisms (GCM) 10K type strain sequencing project: providing services to taxonomists for standard genome sequencing and annotation.</title>
        <authorList>
            <consortium name="The Broad Institute Genomics Platform"/>
            <consortium name="The Broad Institute Genome Sequencing Center for Infectious Disease"/>
            <person name="Wu L."/>
            <person name="Ma J."/>
        </authorList>
    </citation>
    <scope>NUCLEOTIDE SEQUENCE [LARGE SCALE GENOMIC DNA]</scope>
    <source>
        <strain evidence="8">JCM 17705</strain>
    </source>
</reference>
<dbReference type="PIRSF" id="PIRSF006060">
    <property type="entry name" value="AA_transporter"/>
    <property type="match status" value="1"/>
</dbReference>
<dbReference type="Proteomes" id="UP001500582">
    <property type="component" value="Unassembled WGS sequence"/>
</dbReference>
<keyword evidence="2" id="KW-0813">Transport</keyword>
<feature type="transmembrane region" description="Helical" evidence="6">
    <location>
        <begin position="292"/>
        <end position="310"/>
    </location>
</feature>
<evidence type="ECO:0000256" key="4">
    <source>
        <dbReference type="ARBA" id="ARBA00022989"/>
    </source>
</evidence>
<gene>
    <name evidence="7" type="ORF">GCM10023149_43610</name>
</gene>
<feature type="transmembrane region" description="Helical" evidence="6">
    <location>
        <begin position="103"/>
        <end position="127"/>
    </location>
</feature>
<evidence type="ECO:0000313" key="7">
    <source>
        <dbReference type="EMBL" id="GAA4335547.1"/>
    </source>
</evidence>
<feature type="transmembrane region" description="Helical" evidence="6">
    <location>
        <begin position="340"/>
        <end position="363"/>
    </location>
</feature>
<evidence type="ECO:0000313" key="8">
    <source>
        <dbReference type="Proteomes" id="UP001500582"/>
    </source>
</evidence>
<feature type="transmembrane region" description="Helical" evidence="6">
    <location>
        <begin position="422"/>
        <end position="439"/>
    </location>
</feature>
<evidence type="ECO:0000256" key="6">
    <source>
        <dbReference type="SAM" id="Phobius"/>
    </source>
</evidence>
<proteinExistence type="predicted"/>